<feature type="region of interest" description="Disordered" evidence="1">
    <location>
        <begin position="35"/>
        <end position="59"/>
    </location>
</feature>
<proteinExistence type="predicted"/>
<feature type="compositionally biased region" description="Polar residues" evidence="1">
    <location>
        <begin position="50"/>
        <end position="59"/>
    </location>
</feature>
<dbReference type="AlphaFoldDB" id="A0A915PU17"/>
<evidence type="ECO:0000313" key="3">
    <source>
        <dbReference type="WBParaSite" id="sdigi.contig437.g8318.t1"/>
    </source>
</evidence>
<evidence type="ECO:0000313" key="2">
    <source>
        <dbReference type="Proteomes" id="UP000887581"/>
    </source>
</evidence>
<dbReference type="Proteomes" id="UP000887581">
    <property type="component" value="Unplaced"/>
</dbReference>
<keyword evidence="2" id="KW-1185">Reference proteome</keyword>
<reference evidence="3" key="1">
    <citation type="submission" date="2022-11" db="UniProtKB">
        <authorList>
            <consortium name="WormBaseParasite"/>
        </authorList>
    </citation>
    <scope>IDENTIFICATION</scope>
</reference>
<organism evidence="2 3">
    <name type="scientific">Setaria digitata</name>
    <dbReference type="NCBI Taxonomy" id="48799"/>
    <lineage>
        <taxon>Eukaryota</taxon>
        <taxon>Metazoa</taxon>
        <taxon>Ecdysozoa</taxon>
        <taxon>Nematoda</taxon>
        <taxon>Chromadorea</taxon>
        <taxon>Rhabditida</taxon>
        <taxon>Spirurina</taxon>
        <taxon>Spiruromorpha</taxon>
        <taxon>Filarioidea</taxon>
        <taxon>Setariidae</taxon>
        <taxon>Setaria</taxon>
    </lineage>
</organism>
<protein>
    <submittedName>
        <fullName evidence="3">Uncharacterized protein</fullName>
    </submittedName>
</protein>
<accession>A0A915PU17</accession>
<name>A0A915PU17_9BILA</name>
<dbReference type="Pfam" id="PF06579">
    <property type="entry name" value="Ly-6_related"/>
    <property type="match status" value="1"/>
</dbReference>
<dbReference type="InterPro" id="IPR010558">
    <property type="entry name" value="Ly-6-related"/>
</dbReference>
<dbReference type="WBParaSite" id="sdigi.contig437.g8318.t1">
    <property type="protein sequence ID" value="sdigi.contig437.g8318.t1"/>
    <property type="gene ID" value="sdigi.contig437.g8318"/>
</dbReference>
<evidence type="ECO:0000256" key="1">
    <source>
        <dbReference type="SAM" id="MobiDB-lite"/>
    </source>
</evidence>
<sequence length="59" mass="6248">MFTNQCNEPKLSNLVPTVICSTMCVNLLEPDVEAGGPMSKFAPGPPVQFGPQTTPSGIR</sequence>